<dbReference type="RefSeq" id="WP_390288702.1">
    <property type="nucleotide sequence ID" value="NZ_JBHUDI010000009.1"/>
</dbReference>
<feature type="transmembrane region" description="Helical" evidence="1">
    <location>
        <begin position="93"/>
        <end position="113"/>
    </location>
</feature>
<evidence type="ECO:0000313" key="2">
    <source>
        <dbReference type="EMBL" id="MFD1564822.1"/>
    </source>
</evidence>
<keyword evidence="1" id="KW-0472">Membrane</keyword>
<name>A0ABD6BIL7_9EURY</name>
<proteinExistence type="predicted"/>
<keyword evidence="1" id="KW-1133">Transmembrane helix</keyword>
<evidence type="ECO:0000256" key="1">
    <source>
        <dbReference type="SAM" id="Phobius"/>
    </source>
</evidence>
<feature type="transmembrane region" description="Helical" evidence="1">
    <location>
        <begin position="31"/>
        <end position="61"/>
    </location>
</feature>
<accession>A0ABD6BIL7</accession>
<keyword evidence="1" id="KW-0812">Transmembrane</keyword>
<dbReference type="AlphaFoldDB" id="A0ABD6BIL7"/>
<dbReference type="Proteomes" id="UP001597076">
    <property type="component" value="Unassembled WGS sequence"/>
</dbReference>
<dbReference type="EMBL" id="JBHUDI010000009">
    <property type="protein sequence ID" value="MFD1564822.1"/>
    <property type="molecule type" value="Genomic_DNA"/>
</dbReference>
<reference evidence="2 3" key="1">
    <citation type="journal article" date="2019" name="Int. J. Syst. Evol. Microbiol.">
        <title>The Global Catalogue of Microorganisms (GCM) 10K type strain sequencing project: providing services to taxonomists for standard genome sequencing and annotation.</title>
        <authorList>
            <consortium name="The Broad Institute Genomics Platform"/>
            <consortium name="The Broad Institute Genome Sequencing Center for Infectious Disease"/>
            <person name="Wu L."/>
            <person name="Ma J."/>
        </authorList>
    </citation>
    <scope>NUCLEOTIDE SEQUENCE [LARGE SCALE GENOMIC DNA]</scope>
    <source>
        <strain evidence="2 3">CGMCC 1.12230</strain>
    </source>
</reference>
<organism evidence="2 3">
    <name type="scientific">Haloarchaeobius amylolyticus</name>
    <dbReference type="NCBI Taxonomy" id="1198296"/>
    <lineage>
        <taxon>Archaea</taxon>
        <taxon>Methanobacteriati</taxon>
        <taxon>Methanobacteriota</taxon>
        <taxon>Stenosarchaea group</taxon>
        <taxon>Halobacteria</taxon>
        <taxon>Halobacteriales</taxon>
        <taxon>Halorubellaceae</taxon>
        <taxon>Haloarchaeobius</taxon>
    </lineage>
</organism>
<feature type="transmembrane region" description="Helical" evidence="1">
    <location>
        <begin position="68"/>
        <end position="87"/>
    </location>
</feature>
<protein>
    <submittedName>
        <fullName evidence="2">Uncharacterized protein</fullName>
    </submittedName>
</protein>
<sequence>MARAPLRVLATSLLAFVVGYALWPPRHVYWLPVAAVVGEGVTLAFIAFLAVVAGTGVATVLEYSVEEFVVGGLVAYAVGMALVEAVFETDSPVHFLLYGGLFLCYGLGVAIGASRR</sequence>
<evidence type="ECO:0000313" key="3">
    <source>
        <dbReference type="Proteomes" id="UP001597076"/>
    </source>
</evidence>
<comment type="caution">
    <text evidence="2">The sequence shown here is derived from an EMBL/GenBank/DDBJ whole genome shotgun (WGS) entry which is preliminary data.</text>
</comment>
<gene>
    <name evidence="2" type="ORF">ACFR99_14880</name>
</gene>
<keyword evidence="3" id="KW-1185">Reference proteome</keyword>